<protein>
    <recommendedName>
        <fullName evidence="4">tRNA synthetases class I catalytic domain-containing protein</fullName>
    </recommendedName>
</protein>
<feature type="non-terminal residue" evidence="5">
    <location>
        <position position="215"/>
    </location>
</feature>
<dbReference type="EMBL" id="UINC01138444">
    <property type="protein sequence ID" value="SVD24386.1"/>
    <property type="molecule type" value="Genomic_DNA"/>
</dbReference>
<keyword evidence="3" id="KW-0067">ATP-binding</keyword>
<dbReference type="Gene3D" id="3.40.50.620">
    <property type="entry name" value="HUPs"/>
    <property type="match status" value="1"/>
</dbReference>
<dbReference type="GO" id="GO:0005524">
    <property type="term" value="F:ATP binding"/>
    <property type="evidence" value="ECO:0007669"/>
    <property type="project" value="UniProtKB-KW"/>
</dbReference>
<evidence type="ECO:0000313" key="5">
    <source>
        <dbReference type="EMBL" id="SVD24386.1"/>
    </source>
</evidence>
<keyword evidence="2" id="KW-0547">Nucleotide-binding</keyword>
<accession>A0A382TQM7</accession>
<dbReference type="GO" id="GO:0004817">
    <property type="term" value="F:cysteine-tRNA ligase activity"/>
    <property type="evidence" value="ECO:0007669"/>
    <property type="project" value="TreeGrafter"/>
</dbReference>
<dbReference type="InterPro" id="IPR032678">
    <property type="entry name" value="tRNA-synt_1_cat_dom"/>
</dbReference>
<evidence type="ECO:0000256" key="1">
    <source>
        <dbReference type="ARBA" id="ARBA00022598"/>
    </source>
</evidence>
<dbReference type="SUPFAM" id="SSF52374">
    <property type="entry name" value="Nucleotidylyl transferase"/>
    <property type="match status" value="1"/>
</dbReference>
<dbReference type="InterPro" id="IPR024909">
    <property type="entry name" value="Cys-tRNA/MSH_ligase"/>
</dbReference>
<keyword evidence="1" id="KW-0436">Ligase</keyword>
<evidence type="ECO:0000256" key="2">
    <source>
        <dbReference type="ARBA" id="ARBA00022741"/>
    </source>
</evidence>
<sequence>MEKVRLYNTLRRKKEIFKPIDPKKVGMYVCGPTVYDLAHVGNARPIVVFDVLWRLLKCIYPKVTYVRNITDIDDKIIDAAAKNKESIDSLTSRTIRSFHQDMSALNALDPDIEPRATEHISEMILLIKKLIDNGNAYEAAKHVLFHVPSMSNYGKLSKRKSKEMIAGARVEVAPYKKDPADFVLWKPSEGDQPGWKSPWGYGRPGWHIECSAMST</sequence>
<dbReference type="PANTHER" id="PTHR10890:SF3">
    <property type="entry name" value="CYSTEINE--TRNA LIGASE, CYTOPLASMIC"/>
    <property type="match status" value="1"/>
</dbReference>
<dbReference type="PANTHER" id="PTHR10890">
    <property type="entry name" value="CYSTEINYL-TRNA SYNTHETASE"/>
    <property type="match status" value="1"/>
</dbReference>
<reference evidence="5" key="1">
    <citation type="submission" date="2018-05" db="EMBL/GenBank/DDBJ databases">
        <authorList>
            <person name="Lanie J.A."/>
            <person name="Ng W.-L."/>
            <person name="Kazmierczak K.M."/>
            <person name="Andrzejewski T.M."/>
            <person name="Davidsen T.M."/>
            <person name="Wayne K.J."/>
            <person name="Tettelin H."/>
            <person name="Glass J.I."/>
            <person name="Rusch D."/>
            <person name="Podicherti R."/>
            <person name="Tsui H.-C.T."/>
            <person name="Winkler M.E."/>
        </authorList>
    </citation>
    <scope>NUCLEOTIDE SEQUENCE</scope>
</reference>
<dbReference type="AlphaFoldDB" id="A0A382TQM7"/>
<dbReference type="GO" id="GO:0005829">
    <property type="term" value="C:cytosol"/>
    <property type="evidence" value="ECO:0007669"/>
    <property type="project" value="TreeGrafter"/>
</dbReference>
<dbReference type="Pfam" id="PF01406">
    <property type="entry name" value="tRNA-synt_1e"/>
    <property type="match status" value="1"/>
</dbReference>
<gene>
    <name evidence="5" type="ORF">METZ01_LOCUS377240</name>
</gene>
<proteinExistence type="predicted"/>
<dbReference type="InterPro" id="IPR014729">
    <property type="entry name" value="Rossmann-like_a/b/a_fold"/>
</dbReference>
<evidence type="ECO:0000259" key="4">
    <source>
        <dbReference type="Pfam" id="PF01406"/>
    </source>
</evidence>
<name>A0A382TQM7_9ZZZZ</name>
<organism evidence="5">
    <name type="scientific">marine metagenome</name>
    <dbReference type="NCBI Taxonomy" id="408172"/>
    <lineage>
        <taxon>unclassified sequences</taxon>
        <taxon>metagenomes</taxon>
        <taxon>ecological metagenomes</taxon>
    </lineage>
</organism>
<dbReference type="PRINTS" id="PR00983">
    <property type="entry name" value="TRNASYNTHCYS"/>
</dbReference>
<dbReference type="GO" id="GO:0006423">
    <property type="term" value="P:cysteinyl-tRNA aminoacylation"/>
    <property type="evidence" value="ECO:0007669"/>
    <property type="project" value="TreeGrafter"/>
</dbReference>
<evidence type="ECO:0000256" key="3">
    <source>
        <dbReference type="ARBA" id="ARBA00022840"/>
    </source>
</evidence>
<feature type="domain" description="tRNA synthetases class I catalytic" evidence="4">
    <location>
        <begin position="17"/>
        <end position="214"/>
    </location>
</feature>